<dbReference type="InterPro" id="IPR018244">
    <property type="entry name" value="Allrgn_V5/Tpx1_CS"/>
</dbReference>
<dbReference type="EMBL" id="KZ824268">
    <property type="protein sequence ID" value="RAL16846.1"/>
    <property type="molecule type" value="Genomic_DNA"/>
</dbReference>
<dbReference type="InterPro" id="IPR014044">
    <property type="entry name" value="CAP_dom"/>
</dbReference>
<keyword evidence="1" id="KW-0732">Signal</keyword>
<protein>
    <submittedName>
        <fullName evidence="3">PR-1-like protein</fullName>
    </submittedName>
</protein>
<dbReference type="Gene3D" id="3.40.33.10">
    <property type="entry name" value="CAP"/>
    <property type="match status" value="1"/>
</dbReference>
<sequence length="348" mass="35670">MRYSLALSALCAAGALAHNIDKRAYVTDWTVVTLTTTITETPAAAATTAAAVTTTAATSAEPAVKVANVAAVADVAAEASTVAPAPAVETSSTVVVPVVESTSTSSTSIEAATTIAPTTEAATTAAPTTEVVATTPVVQVAAANGAWTTAWTSYWTSAWTSAAQPTTLATSTSTSASSTATASTAYQSTVLYNHNVHRSNHSASSLDWDSALESSAYTLAAKCVYEHDTSIDGGGYGQNIGYGVESSAIGEMITNLMYNDEMGYYAELYGEADPDMTNFDLWGHFSQIVWKGTTKVGCATVTCPSLGNVDAAEALPFTVCNYSPPGNYAGEYGTNVGKPLGNAMYVAS</sequence>
<dbReference type="CDD" id="cd05380">
    <property type="entry name" value="CAP_euk"/>
    <property type="match status" value="1"/>
</dbReference>
<dbReference type="AlphaFoldDB" id="A0A395I9Y9"/>
<dbReference type="GO" id="GO:0005576">
    <property type="term" value="C:extracellular region"/>
    <property type="evidence" value="ECO:0007669"/>
    <property type="project" value="InterPro"/>
</dbReference>
<evidence type="ECO:0000313" key="3">
    <source>
        <dbReference type="EMBL" id="RAL16846.1"/>
    </source>
</evidence>
<dbReference type="PANTHER" id="PTHR10334">
    <property type="entry name" value="CYSTEINE-RICH SECRETORY PROTEIN-RELATED"/>
    <property type="match status" value="1"/>
</dbReference>
<evidence type="ECO:0000313" key="4">
    <source>
        <dbReference type="Proteomes" id="UP000248961"/>
    </source>
</evidence>
<accession>A0A395I9Y9</accession>
<dbReference type="Pfam" id="PF00188">
    <property type="entry name" value="CAP"/>
    <property type="match status" value="1"/>
</dbReference>
<dbReference type="SUPFAM" id="SSF55797">
    <property type="entry name" value="PR-1-like"/>
    <property type="match status" value="1"/>
</dbReference>
<feature type="domain" description="SCP" evidence="2">
    <location>
        <begin position="185"/>
        <end position="330"/>
    </location>
</feature>
<feature type="signal peptide" evidence="1">
    <location>
        <begin position="1"/>
        <end position="17"/>
    </location>
</feature>
<dbReference type="GeneID" id="37205340"/>
<dbReference type="STRING" id="1450537.A0A395I9Y9"/>
<dbReference type="SMART" id="SM00198">
    <property type="entry name" value="SCP"/>
    <property type="match status" value="1"/>
</dbReference>
<evidence type="ECO:0000256" key="1">
    <source>
        <dbReference type="SAM" id="SignalP"/>
    </source>
</evidence>
<organism evidence="3 4">
    <name type="scientific">Aspergillus homomorphus (strain CBS 101889)</name>
    <dbReference type="NCBI Taxonomy" id="1450537"/>
    <lineage>
        <taxon>Eukaryota</taxon>
        <taxon>Fungi</taxon>
        <taxon>Dikarya</taxon>
        <taxon>Ascomycota</taxon>
        <taxon>Pezizomycotina</taxon>
        <taxon>Eurotiomycetes</taxon>
        <taxon>Eurotiomycetidae</taxon>
        <taxon>Eurotiales</taxon>
        <taxon>Aspergillaceae</taxon>
        <taxon>Aspergillus</taxon>
        <taxon>Aspergillus subgen. Circumdati</taxon>
    </lineage>
</organism>
<dbReference type="PROSITE" id="PS01009">
    <property type="entry name" value="CRISP_1"/>
    <property type="match status" value="1"/>
</dbReference>
<gene>
    <name evidence="3" type="ORF">BO97DRAFT_77067</name>
</gene>
<dbReference type="OrthoDB" id="337038at2759"/>
<proteinExistence type="predicted"/>
<name>A0A395I9Y9_ASPHC</name>
<dbReference type="PRINTS" id="PR00837">
    <property type="entry name" value="V5TPXLIKE"/>
</dbReference>
<feature type="chain" id="PRO_5017484786" evidence="1">
    <location>
        <begin position="18"/>
        <end position="348"/>
    </location>
</feature>
<reference evidence="3 4" key="1">
    <citation type="submission" date="2018-02" db="EMBL/GenBank/DDBJ databases">
        <title>The genomes of Aspergillus section Nigri reveals drivers in fungal speciation.</title>
        <authorList>
            <consortium name="DOE Joint Genome Institute"/>
            <person name="Vesth T.C."/>
            <person name="Nybo J."/>
            <person name="Theobald S."/>
            <person name="Brandl J."/>
            <person name="Frisvad J.C."/>
            <person name="Nielsen K.F."/>
            <person name="Lyhne E.K."/>
            <person name="Kogle M.E."/>
            <person name="Kuo A."/>
            <person name="Riley R."/>
            <person name="Clum A."/>
            <person name="Nolan M."/>
            <person name="Lipzen A."/>
            <person name="Salamov A."/>
            <person name="Henrissat B."/>
            <person name="Wiebenga A."/>
            <person name="De vries R.P."/>
            <person name="Grigoriev I.V."/>
            <person name="Mortensen U.H."/>
            <person name="Andersen M.R."/>
            <person name="Baker S.E."/>
        </authorList>
    </citation>
    <scope>NUCLEOTIDE SEQUENCE [LARGE SCALE GENOMIC DNA]</scope>
    <source>
        <strain evidence="3 4">CBS 101889</strain>
    </source>
</reference>
<dbReference type="VEuPathDB" id="FungiDB:BO97DRAFT_77067"/>
<dbReference type="InterPro" id="IPR001283">
    <property type="entry name" value="CRISP-related"/>
</dbReference>
<dbReference type="InterPro" id="IPR035940">
    <property type="entry name" value="CAP_sf"/>
</dbReference>
<dbReference type="FunFam" id="3.40.33.10:FF:000018">
    <property type="entry name" value="SCP-like extracellular protein, putative"/>
    <property type="match status" value="1"/>
</dbReference>
<dbReference type="RefSeq" id="XP_025556000.1">
    <property type="nucleotide sequence ID" value="XM_025701051.1"/>
</dbReference>
<evidence type="ECO:0000259" key="2">
    <source>
        <dbReference type="SMART" id="SM00198"/>
    </source>
</evidence>
<dbReference type="Proteomes" id="UP000248961">
    <property type="component" value="Unassembled WGS sequence"/>
</dbReference>
<keyword evidence="4" id="KW-1185">Reference proteome</keyword>